<dbReference type="AlphaFoldDB" id="A0A699HA86"/>
<evidence type="ECO:0008006" key="2">
    <source>
        <dbReference type="Google" id="ProtNLM"/>
    </source>
</evidence>
<proteinExistence type="predicted"/>
<sequence length="326" mass="37860">MFTSNQQSLAESGASDRPPILEKGSYVPWASRFRRFLDNKQEDGERMWSSIETRPYERQMITNLDDPNKAIHEPISKMTEANKKQYFVDINVMIYLLQGIPNIYNSVDASKDAKTMWERIKRLMRGSKKTKQVKHSRLMDEFNTFVAMEGESLTSMYERITTLVNVMDWNEICPLLNFSIHYNLRKENFQCYNCNAKDDNAHDCPKPKVPDARYFNEQKLLTMKDEVGGTFNAEENNLMLDITYGDDTLEELTAAVIMTARIQPADEKVMLSQNMMLTLSVSGTDEHDSNVHDQSFDIESLVYNAKKEAENQQRMNKELKKQKELL</sequence>
<protein>
    <recommendedName>
        <fullName evidence="2">CCHC-type domain-containing protein</fullName>
    </recommendedName>
</protein>
<gene>
    <name evidence="1" type="ORF">Tci_298620</name>
</gene>
<dbReference type="EMBL" id="BKCJ010098471">
    <property type="protein sequence ID" value="GEX26645.1"/>
    <property type="molecule type" value="Genomic_DNA"/>
</dbReference>
<evidence type="ECO:0000313" key="1">
    <source>
        <dbReference type="EMBL" id="GEX26645.1"/>
    </source>
</evidence>
<reference evidence="1" key="1">
    <citation type="journal article" date="2019" name="Sci. Rep.">
        <title>Draft genome of Tanacetum cinerariifolium, the natural source of mosquito coil.</title>
        <authorList>
            <person name="Yamashiro T."/>
            <person name="Shiraishi A."/>
            <person name="Satake H."/>
            <person name="Nakayama K."/>
        </authorList>
    </citation>
    <scope>NUCLEOTIDE SEQUENCE</scope>
</reference>
<accession>A0A699HA86</accession>
<comment type="caution">
    <text evidence="1">The sequence shown here is derived from an EMBL/GenBank/DDBJ whole genome shotgun (WGS) entry which is preliminary data.</text>
</comment>
<name>A0A699HA86_TANCI</name>
<organism evidence="1">
    <name type="scientific">Tanacetum cinerariifolium</name>
    <name type="common">Dalmatian daisy</name>
    <name type="synonym">Chrysanthemum cinerariifolium</name>
    <dbReference type="NCBI Taxonomy" id="118510"/>
    <lineage>
        <taxon>Eukaryota</taxon>
        <taxon>Viridiplantae</taxon>
        <taxon>Streptophyta</taxon>
        <taxon>Embryophyta</taxon>
        <taxon>Tracheophyta</taxon>
        <taxon>Spermatophyta</taxon>
        <taxon>Magnoliopsida</taxon>
        <taxon>eudicotyledons</taxon>
        <taxon>Gunneridae</taxon>
        <taxon>Pentapetalae</taxon>
        <taxon>asterids</taxon>
        <taxon>campanulids</taxon>
        <taxon>Asterales</taxon>
        <taxon>Asteraceae</taxon>
        <taxon>Asteroideae</taxon>
        <taxon>Anthemideae</taxon>
        <taxon>Anthemidinae</taxon>
        <taxon>Tanacetum</taxon>
    </lineage>
</organism>